<evidence type="ECO:0000313" key="2">
    <source>
        <dbReference type="EMBL" id="KAF5326857.1"/>
    </source>
</evidence>
<feature type="region of interest" description="Disordered" evidence="1">
    <location>
        <begin position="19"/>
        <end position="52"/>
    </location>
</feature>
<sequence length="52" mass="5432">MAQLRNAIRTAKLIVVSRTPPTIGETDGSTSHIPSRESPLAFGIGGHHKAGP</sequence>
<organism evidence="2 3">
    <name type="scientific">Psilocybe cf. subviscida</name>
    <dbReference type="NCBI Taxonomy" id="2480587"/>
    <lineage>
        <taxon>Eukaryota</taxon>
        <taxon>Fungi</taxon>
        <taxon>Dikarya</taxon>
        <taxon>Basidiomycota</taxon>
        <taxon>Agaricomycotina</taxon>
        <taxon>Agaricomycetes</taxon>
        <taxon>Agaricomycetidae</taxon>
        <taxon>Agaricales</taxon>
        <taxon>Agaricineae</taxon>
        <taxon>Strophariaceae</taxon>
        <taxon>Psilocybe</taxon>
    </lineage>
</organism>
<dbReference type="AlphaFoldDB" id="A0A8H5BR95"/>
<comment type="caution">
    <text evidence="2">The sequence shown here is derived from an EMBL/GenBank/DDBJ whole genome shotgun (WGS) entry which is preliminary data.</text>
</comment>
<dbReference type="Proteomes" id="UP000567179">
    <property type="component" value="Unassembled WGS sequence"/>
</dbReference>
<evidence type="ECO:0000313" key="3">
    <source>
        <dbReference type="Proteomes" id="UP000567179"/>
    </source>
</evidence>
<proteinExistence type="predicted"/>
<accession>A0A8H5BR95</accession>
<dbReference type="EMBL" id="JAACJJ010000014">
    <property type="protein sequence ID" value="KAF5326857.1"/>
    <property type="molecule type" value="Genomic_DNA"/>
</dbReference>
<protein>
    <submittedName>
        <fullName evidence="2">Uncharacterized protein</fullName>
    </submittedName>
</protein>
<reference evidence="2 3" key="1">
    <citation type="journal article" date="2020" name="ISME J.">
        <title>Uncovering the hidden diversity of litter-decomposition mechanisms in mushroom-forming fungi.</title>
        <authorList>
            <person name="Floudas D."/>
            <person name="Bentzer J."/>
            <person name="Ahren D."/>
            <person name="Johansson T."/>
            <person name="Persson P."/>
            <person name="Tunlid A."/>
        </authorList>
    </citation>
    <scope>NUCLEOTIDE SEQUENCE [LARGE SCALE GENOMIC DNA]</scope>
    <source>
        <strain evidence="2 3">CBS 101986</strain>
    </source>
</reference>
<gene>
    <name evidence="2" type="ORF">D9619_005143</name>
</gene>
<evidence type="ECO:0000256" key="1">
    <source>
        <dbReference type="SAM" id="MobiDB-lite"/>
    </source>
</evidence>
<name>A0A8H5BR95_9AGAR</name>
<keyword evidence="3" id="KW-1185">Reference proteome</keyword>